<dbReference type="UniPathway" id="UPA00031">
    <property type="reaction ID" value="UER00009"/>
</dbReference>
<evidence type="ECO:0000256" key="14">
    <source>
        <dbReference type="RuleBase" id="RU003658"/>
    </source>
</evidence>
<dbReference type="NCBIfam" id="TIGR00007">
    <property type="entry name" value="1-(5-phosphoribosyl)-5-[(5-phosphoribosylamino)methylideneamino]imidazole-4-carboxamide isomerase"/>
    <property type="match status" value="1"/>
</dbReference>
<evidence type="ECO:0000256" key="1">
    <source>
        <dbReference type="ARBA" id="ARBA00000901"/>
    </source>
</evidence>
<evidence type="ECO:0000313" key="15">
    <source>
        <dbReference type="EMBL" id="SHJ16788.1"/>
    </source>
</evidence>
<feature type="active site" description="Proton donor" evidence="12">
    <location>
        <position position="129"/>
    </location>
</feature>
<evidence type="ECO:0000256" key="10">
    <source>
        <dbReference type="ARBA" id="ARBA00023235"/>
    </source>
</evidence>
<dbReference type="Proteomes" id="UP000184052">
    <property type="component" value="Unassembled WGS sequence"/>
</dbReference>
<keyword evidence="8 12" id="KW-0028">Amino-acid biosynthesis</keyword>
<dbReference type="Gene3D" id="3.20.20.70">
    <property type="entry name" value="Aldolase class I"/>
    <property type="match status" value="1"/>
</dbReference>
<dbReference type="FunFam" id="3.20.20.70:FF:000009">
    <property type="entry name" value="1-(5-phosphoribosyl)-5-[(5-phosphoribosylamino)methylideneamino] imidazole-4-carboxamide isomerase"/>
    <property type="match status" value="1"/>
</dbReference>
<dbReference type="GO" id="GO:0005737">
    <property type="term" value="C:cytoplasm"/>
    <property type="evidence" value="ECO:0007669"/>
    <property type="project" value="UniProtKB-SubCell"/>
</dbReference>
<dbReference type="InterPro" id="IPR044524">
    <property type="entry name" value="Isoase_HisA-like"/>
</dbReference>
<dbReference type="STRING" id="1121476.SAMN02745751_01904"/>
<dbReference type="InterPro" id="IPR011060">
    <property type="entry name" value="RibuloseP-bd_barrel"/>
</dbReference>
<evidence type="ECO:0000256" key="12">
    <source>
        <dbReference type="HAMAP-Rule" id="MF_01014"/>
    </source>
</evidence>
<keyword evidence="9 12" id="KW-0368">Histidine biosynthesis</keyword>
<keyword evidence="16" id="KW-1185">Reference proteome</keyword>
<dbReference type="CDD" id="cd04732">
    <property type="entry name" value="HisA"/>
    <property type="match status" value="1"/>
</dbReference>
<evidence type="ECO:0000256" key="13">
    <source>
        <dbReference type="RuleBase" id="RU003657"/>
    </source>
</evidence>
<dbReference type="InterPro" id="IPR006063">
    <property type="entry name" value="HisA_bact_arch"/>
</dbReference>
<comment type="similarity">
    <text evidence="4 12 13">Belongs to the HisA/HisF family.</text>
</comment>
<evidence type="ECO:0000313" key="16">
    <source>
        <dbReference type="Proteomes" id="UP000184052"/>
    </source>
</evidence>
<sequence>MILLPAIDIKNNKCVRLIQGDLENATIYSDNPVEMALKWQNEGAQYLHVVDLDGAQSVSLVNRESIREIIRSISVPIEIGGGIRTEERIEELLDLGVSRIVLSTIAVENQNLLRRFSEKYAKYLAVSVDAVNGKAAVRGWKDVTSVDVMDICSLMEECGIKTLIYTDILRGGMLRGPNFEVYEKLKKSTKLDIIASGGVSSLEDVKRLEKLDMYGAIIGRALCDGTLDFKEAIKCLQGE</sequence>
<feature type="active site" description="Proton acceptor" evidence="12">
    <location>
        <position position="8"/>
    </location>
</feature>
<dbReference type="EC" id="5.3.1.16" evidence="5 12"/>
<evidence type="ECO:0000256" key="4">
    <source>
        <dbReference type="ARBA" id="ARBA00009667"/>
    </source>
</evidence>
<comment type="subcellular location">
    <subcellularLocation>
        <location evidence="2 12 14">Cytoplasm</location>
    </subcellularLocation>
</comment>
<evidence type="ECO:0000256" key="11">
    <source>
        <dbReference type="ARBA" id="ARBA00030547"/>
    </source>
</evidence>
<gene>
    <name evidence="12" type="primary">hisA</name>
    <name evidence="15" type="ORF">SAMN02745751_01904</name>
</gene>
<dbReference type="PANTHER" id="PTHR43090">
    <property type="entry name" value="1-(5-PHOSPHORIBOSYL)-5-[(5-PHOSPHORIBOSYLAMINO)METHYLIDENEAMINO] IMIDAZOLE-4-CARBOXAMIDE ISOMERASE"/>
    <property type="match status" value="1"/>
</dbReference>
<dbReference type="GO" id="GO:0003949">
    <property type="term" value="F:1-(5-phosphoribosyl)-5-[(5-phosphoribosylamino)methylideneamino]imidazole-4-carboxamide isomerase activity"/>
    <property type="evidence" value="ECO:0007669"/>
    <property type="project" value="UniProtKB-UniRule"/>
</dbReference>
<comment type="catalytic activity">
    <reaction evidence="1 12 14">
        <text>1-(5-phospho-beta-D-ribosyl)-5-[(5-phospho-beta-D-ribosylamino)methylideneamino]imidazole-4-carboxamide = 5-[(5-phospho-1-deoxy-D-ribulos-1-ylimino)methylamino]-1-(5-phospho-beta-D-ribosyl)imidazole-4-carboxamide</text>
        <dbReference type="Rhea" id="RHEA:15469"/>
        <dbReference type="ChEBI" id="CHEBI:58435"/>
        <dbReference type="ChEBI" id="CHEBI:58525"/>
        <dbReference type="EC" id="5.3.1.16"/>
    </reaction>
</comment>
<dbReference type="PANTHER" id="PTHR43090:SF2">
    <property type="entry name" value="1-(5-PHOSPHORIBOSYL)-5-[(5-PHOSPHORIBOSYLAMINO)METHYLIDENEAMINO] IMIDAZOLE-4-CARBOXAMIDE ISOMERASE"/>
    <property type="match status" value="1"/>
</dbReference>
<name>A0A1M6H3L5_9FIRM</name>
<dbReference type="GO" id="GO:0000162">
    <property type="term" value="P:L-tryptophan biosynthetic process"/>
    <property type="evidence" value="ECO:0007669"/>
    <property type="project" value="TreeGrafter"/>
</dbReference>
<evidence type="ECO:0000256" key="9">
    <source>
        <dbReference type="ARBA" id="ARBA00023102"/>
    </source>
</evidence>
<protein>
    <recommendedName>
        <fullName evidence="6 12">1-(5-phosphoribosyl)-5-[(5-phosphoribosylamino)methylideneamino] imidazole-4-carboxamide isomerase</fullName>
        <ecNumber evidence="5 12">5.3.1.16</ecNumber>
    </recommendedName>
    <alternativeName>
        <fullName evidence="11 12">Phosphoribosylformimino-5-aminoimidazole carboxamide ribotide isomerase</fullName>
    </alternativeName>
</protein>
<evidence type="ECO:0000256" key="5">
    <source>
        <dbReference type="ARBA" id="ARBA00012550"/>
    </source>
</evidence>
<dbReference type="InterPro" id="IPR006062">
    <property type="entry name" value="His_biosynth"/>
</dbReference>
<dbReference type="InterPro" id="IPR023016">
    <property type="entry name" value="HisA/PriA"/>
</dbReference>
<organism evidence="15 16">
    <name type="scientific">Dethiosulfatibacter aminovorans DSM 17477</name>
    <dbReference type="NCBI Taxonomy" id="1121476"/>
    <lineage>
        <taxon>Bacteria</taxon>
        <taxon>Bacillati</taxon>
        <taxon>Bacillota</taxon>
        <taxon>Tissierellia</taxon>
        <taxon>Dethiosulfatibacter</taxon>
    </lineage>
</organism>
<proteinExistence type="inferred from homology"/>
<comment type="pathway">
    <text evidence="3 12 14">Amino-acid biosynthesis; L-histidine biosynthesis; L-histidine from 5-phospho-alpha-D-ribose 1-diphosphate: step 4/9.</text>
</comment>
<dbReference type="Pfam" id="PF00977">
    <property type="entry name" value="His_biosynth"/>
    <property type="match status" value="1"/>
</dbReference>
<evidence type="ECO:0000256" key="2">
    <source>
        <dbReference type="ARBA" id="ARBA00004496"/>
    </source>
</evidence>
<evidence type="ECO:0000256" key="7">
    <source>
        <dbReference type="ARBA" id="ARBA00022490"/>
    </source>
</evidence>
<dbReference type="OrthoDB" id="9781704at2"/>
<dbReference type="InterPro" id="IPR013785">
    <property type="entry name" value="Aldolase_TIM"/>
</dbReference>
<accession>A0A1M6H3L5</accession>
<dbReference type="SUPFAM" id="SSF51366">
    <property type="entry name" value="Ribulose-phoshate binding barrel"/>
    <property type="match status" value="1"/>
</dbReference>
<reference evidence="15 16" key="1">
    <citation type="submission" date="2016-11" db="EMBL/GenBank/DDBJ databases">
        <authorList>
            <person name="Jaros S."/>
            <person name="Januszkiewicz K."/>
            <person name="Wedrychowicz H."/>
        </authorList>
    </citation>
    <scope>NUCLEOTIDE SEQUENCE [LARGE SCALE GENOMIC DNA]</scope>
    <source>
        <strain evidence="15 16">DSM 17477</strain>
    </source>
</reference>
<dbReference type="EMBL" id="FQZL01000012">
    <property type="protein sequence ID" value="SHJ16788.1"/>
    <property type="molecule type" value="Genomic_DNA"/>
</dbReference>
<keyword evidence="10 12" id="KW-0413">Isomerase</keyword>
<evidence type="ECO:0000256" key="6">
    <source>
        <dbReference type="ARBA" id="ARBA00018464"/>
    </source>
</evidence>
<dbReference type="RefSeq" id="WP_073049349.1">
    <property type="nucleotide sequence ID" value="NZ_FQZL01000012.1"/>
</dbReference>
<dbReference type="GO" id="GO:0000105">
    <property type="term" value="P:L-histidine biosynthetic process"/>
    <property type="evidence" value="ECO:0007669"/>
    <property type="project" value="UniProtKB-UniRule"/>
</dbReference>
<evidence type="ECO:0000256" key="8">
    <source>
        <dbReference type="ARBA" id="ARBA00022605"/>
    </source>
</evidence>
<keyword evidence="7 12" id="KW-0963">Cytoplasm</keyword>
<evidence type="ECO:0000256" key="3">
    <source>
        <dbReference type="ARBA" id="ARBA00005133"/>
    </source>
</evidence>
<dbReference type="HAMAP" id="MF_01014">
    <property type="entry name" value="HisA"/>
    <property type="match status" value="1"/>
</dbReference>
<dbReference type="AlphaFoldDB" id="A0A1M6H3L5"/>